<evidence type="ECO:0000313" key="11">
    <source>
        <dbReference type="EMBL" id="CUV09534.1"/>
    </source>
</evidence>
<dbReference type="InterPro" id="IPR023009">
    <property type="entry name" value="Tyrosine_recombinase_XerC/XerD"/>
</dbReference>
<evidence type="ECO:0000259" key="10">
    <source>
        <dbReference type="PROSITE" id="PS51900"/>
    </source>
</evidence>
<evidence type="ECO:0000256" key="4">
    <source>
        <dbReference type="ARBA" id="ARBA00022829"/>
    </source>
</evidence>
<dbReference type="Pfam" id="PF02899">
    <property type="entry name" value="Phage_int_SAM_1"/>
    <property type="match status" value="1"/>
</dbReference>
<evidence type="ECO:0000256" key="2">
    <source>
        <dbReference type="ARBA" id="ARBA00022490"/>
    </source>
</evidence>
<evidence type="ECO:0000256" key="7">
    <source>
        <dbReference type="ARBA" id="ARBA00023172"/>
    </source>
</evidence>
<evidence type="ECO:0000256" key="6">
    <source>
        <dbReference type="ARBA" id="ARBA00023125"/>
    </source>
</evidence>
<protein>
    <submittedName>
        <fullName evidence="11">Tyrosine recombinase XerD</fullName>
    </submittedName>
</protein>
<dbReference type="InterPro" id="IPR010998">
    <property type="entry name" value="Integrase_recombinase_N"/>
</dbReference>
<dbReference type="GO" id="GO:0007059">
    <property type="term" value="P:chromosome segregation"/>
    <property type="evidence" value="ECO:0007669"/>
    <property type="project" value="UniProtKB-KW"/>
</dbReference>
<dbReference type="PANTHER" id="PTHR30349">
    <property type="entry name" value="PHAGE INTEGRASE-RELATED"/>
    <property type="match status" value="1"/>
</dbReference>
<dbReference type="Pfam" id="PF00589">
    <property type="entry name" value="Phage_integrase"/>
    <property type="match status" value="1"/>
</dbReference>
<dbReference type="HAMAP" id="MF_01808">
    <property type="entry name" value="Recomb_XerC_XerD"/>
    <property type="match status" value="1"/>
</dbReference>
<feature type="domain" description="Core-binding (CB)" evidence="10">
    <location>
        <begin position="1"/>
        <end position="76"/>
    </location>
</feature>
<feature type="domain" description="Tyr recombinase" evidence="9">
    <location>
        <begin position="97"/>
        <end position="281"/>
    </location>
</feature>
<dbReference type="EMBL" id="FAXC01000260">
    <property type="protein sequence ID" value="CUV09534.1"/>
    <property type="molecule type" value="Genomic_DNA"/>
</dbReference>
<keyword evidence="7" id="KW-0233">DNA recombination</keyword>
<dbReference type="InterPro" id="IPR050090">
    <property type="entry name" value="Tyrosine_recombinase_XerCD"/>
</dbReference>
<proteinExistence type="inferred from homology"/>
<keyword evidence="5" id="KW-0229">DNA integration</keyword>
<evidence type="ECO:0000256" key="8">
    <source>
        <dbReference type="ARBA" id="ARBA00023306"/>
    </source>
</evidence>
<sequence length="287" mass="33103">MLRVEKNLSPNSISAYKGDLKRYLDFLSNEQSLIDLDDIRQIHIRSFIRYLNDVHLAPVSITRSFSSIRSYHEFLSMEKLVKKNPTQLLDPPKLPKKIPQVLSVIEIEAIINAVDIEDSMGYRDKAVLEVLYSAGLRVSELCQLVVQKDLPDIQMLRVIGKKKKERFVPIGNNAIQVIDNYLKYLRHKLADRSKHDGCLFLSNNGKPLTRMTVNNILKKWTEAAGITKRVYPHILRHSFATHLLDGGANLREVQLMLGHVDISTTQIYTHHDKLFLTSEVQKFHPRW</sequence>
<dbReference type="GO" id="GO:0051301">
    <property type="term" value="P:cell division"/>
    <property type="evidence" value="ECO:0007669"/>
    <property type="project" value="UniProtKB-KW"/>
</dbReference>
<keyword evidence="4" id="KW-0159">Chromosome partition</keyword>
<comment type="subcellular location">
    <subcellularLocation>
        <location evidence="1">Cytoplasm</location>
    </subcellularLocation>
</comment>
<dbReference type="GO" id="GO:0015074">
    <property type="term" value="P:DNA integration"/>
    <property type="evidence" value="ECO:0007669"/>
    <property type="project" value="UniProtKB-KW"/>
</dbReference>
<dbReference type="PROSITE" id="PS51898">
    <property type="entry name" value="TYR_RECOMBINASE"/>
    <property type="match status" value="1"/>
</dbReference>
<dbReference type="InterPro" id="IPR004107">
    <property type="entry name" value="Integrase_SAM-like_N"/>
</dbReference>
<dbReference type="InterPro" id="IPR044068">
    <property type="entry name" value="CB"/>
</dbReference>
<organism evidence="11">
    <name type="scientific">hydrothermal vent metagenome</name>
    <dbReference type="NCBI Taxonomy" id="652676"/>
    <lineage>
        <taxon>unclassified sequences</taxon>
        <taxon>metagenomes</taxon>
        <taxon>ecological metagenomes</taxon>
    </lineage>
</organism>
<dbReference type="PROSITE" id="PS51900">
    <property type="entry name" value="CB"/>
    <property type="match status" value="1"/>
</dbReference>
<dbReference type="SUPFAM" id="SSF56349">
    <property type="entry name" value="DNA breaking-rejoining enzymes"/>
    <property type="match status" value="1"/>
</dbReference>
<dbReference type="PANTHER" id="PTHR30349:SF81">
    <property type="entry name" value="TYROSINE RECOMBINASE XERC"/>
    <property type="match status" value="1"/>
</dbReference>
<accession>A0A160VJP4</accession>
<evidence type="ECO:0000256" key="5">
    <source>
        <dbReference type="ARBA" id="ARBA00022908"/>
    </source>
</evidence>
<keyword evidence="8" id="KW-0131">Cell cycle</keyword>
<dbReference type="InterPro" id="IPR011010">
    <property type="entry name" value="DNA_brk_join_enz"/>
</dbReference>
<dbReference type="InterPro" id="IPR013762">
    <property type="entry name" value="Integrase-like_cat_sf"/>
</dbReference>
<dbReference type="InterPro" id="IPR002104">
    <property type="entry name" value="Integrase_catalytic"/>
</dbReference>
<dbReference type="CDD" id="cd00798">
    <property type="entry name" value="INT_XerDC_C"/>
    <property type="match status" value="1"/>
</dbReference>
<gene>
    <name evidence="11" type="ORF">MGWOODY_Mmi827</name>
</gene>
<dbReference type="Gene3D" id="1.10.150.130">
    <property type="match status" value="1"/>
</dbReference>
<name>A0A160VJP4_9ZZZZ</name>
<dbReference type="Gene3D" id="1.10.443.10">
    <property type="entry name" value="Intergrase catalytic core"/>
    <property type="match status" value="1"/>
</dbReference>
<dbReference type="AlphaFoldDB" id="A0A160VJP4"/>
<dbReference type="GO" id="GO:0003677">
    <property type="term" value="F:DNA binding"/>
    <property type="evidence" value="ECO:0007669"/>
    <property type="project" value="UniProtKB-KW"/>
</dbReference>
<dbReference type="GO" id="GO:0005737">
    <property type="term" value="C:cytoplasm"/>
    <property type="evidence" value="ECO:0007669"/>
    <property type="project" value="UniProtKB-SubCell"/>
</dbReference>
<evidence type="ECO:0000259" key="9">
    <source>
        <dbReference type="PROSITE" id="PS51898"/>
    </source>
</evidence>
<reference evidence="11" key="1">
    <citation type="submission" date="2015-10" db="EMBL/GenBank/DDBJ databases">
        <authorList>
            <person name="Gilbert D.G."/>
        </authorList>
    </citation>
    <scope>NUCLEOTIDE SEQUENCE</scope>
</reference>
<keyword evidence="6" id="KW-0238">DNA-binding</keyword>
<evidence type="ECO:0000256" key="3">
    <source>
        <dbReference type="ARBA" id="ARBA00022618"/>
    </source>
</evidence>
<keyword evidence="3" id="KW-0132">Cell division</keyword>
<dbReference type="GO" id="GO:0006310">
    <property type="term" value="P:DNA recombination"/>
    <property type="evidence" value="ECO:0007669"/>
    <property type="project" value="UniProtKB-KW"/>
</dbReference>
<keyword evidence="2" id="KW-0963">Cytoplasm</keyword>
<dbReference type="NCBIfam" id="NF001399">
    <property type="entry name" value="PRK00283.1"/>
    <property type="match status" value="1"/>
</dbReference>
<evidence type="ECO:0000256" key="1">
    <source>
        <dbReference type="ARBA" id="ARBA00004496"/>
    </source>
</evidence>